<dbReference type="STRING" id="883156.HMPREF9282_00515"/>
<proteinExistence type="predicted"/>
<dbReference type="Proteomes" id="UP000009891">
    <property type="component" value="Unassembled WGS sequence"/>
</dbReference>
<dbReference type="EMBL" id="AHAF01000003">
    <property type="protein sequence ID" value="EKU78718.1"/>
    <property type="molecule type" value="Genomic_DNA"/>
</dbReference>
<protein>
    <submittedName>
        <fullName evidence="1">Uncharacterized protein</fullName>
    </submittedName>
</protein>
<reference evidence="1 2" key="1">
    <citation type="submission" date="2012-09" db="EMBL/GenBank/DDBJ databases">
        <title>The Genome Sequence of Veillonella ratti ACS-216-V-COL6B.</title>
        <authorList>
            <consortium name="The Broad Institute Genome Sequencing Platform"/>
            <person name="Earl A."/>
            <person name="Ward D."/>
            <person name="Feldgarden M."/>
            <person name="Gevers D."/>
            <person name="Saerens B."/>
            <person name="Vaneechoutte M."/>
            <person name="Walker B."/>
            <person name="Young S.K."/>
            <person name="Zeng Q."/>
            <person name="Gargeya S."/>
            <person name="Fitzgerald M."/>
            <person name="Haas B."/>
            <person name="Abouelleil A."/>
            <person name="Alvarado L."/>
            <person name="Arachchi H.M."/>
            <person name="Berlin A."/>
            <person name="Chapman S.B."/>
            <person name="Goldberg J."/>
            <person name="Griggs A."/>
            <person name="Gujja S."/>
            <person name="Hansen M."/>
            <person name="Howarth C."/>
            <person name="Imamovic A."/>
            <person name="Larimer J."/>
            <person name="McCowen C."/>
            <person name="Montmayeur A."/>
            <person name="Murphy C."/>
            <person name="Neiman D."/>
            <person name="Pearson M."/>
            <person name="Priest M."/>
            <person name="Roberts A."/>
            <person name="Saif S."/>
            <person name="Shea T."/>
            <person name="Sisk P."/>
            <person name="Sykes S."/>
            <person name="Wortman J."/>
            <person name="Nusbaum C."/>
            <person name="Birren B."/>
        </authorList>
    </citation>
    <scope>NUCLEOTIDE SEQUENCE [LARGE SCALE GENOMIC DNA]</scope>
    <source>
        <strain evidence="1 2">ACS-216-V-Col6b</strain>
    </source>
</reference>
<gene>
    <name evidence="1" type="ORF">HMPREF9282_00515</name>
</gene>
<evidence type="ECO:0000313" key="2">
    <source>
        <dbReference type="Proteomes" id="UP000009891"/>
    </source>
</evidence>
<keyword evidence="2" id="KW-1185">Reference proteome</keyword>
<dbReference type="HOGENOM" id="CLU_2439950_0_0_9"/>
<dbReference type="PATRIC" id="fig|883156.3.peg.508"/>
<dbReference type="AlphaFoldDB" id="K9D311"/>
<sequence>MLIVGAKGNKILNCSDVFIKNRVDYADRNSVFCYDVKGTLINGRTETIKSFNTEDEARQFIFLLTRDFGANTRALEGNDNDGLERTKGTV</sequence>
<name>K9D311_9FIRM</name>
<organism evidence="1 2">
    <name type="scientific">Veillonella seminalis ACS-216-V-Col6b</name>
    <dbReference type="NCBI Taxonomy" id="883156"/>
    <lineage>
        <taxon>Bacteria</taxon>
        <taxon>Bacillati</taxon>
        <taxon>Bacillota</taxon>
        <taxon>Negativicutes</taxon>
        <taxon>Veillonellales</taxon>
        <taxon>Veillonellaceae</taxon>
        <taxon>Veillonella</taxon>
    </lineage>
</organism>
<dbReference type="OrthoDB" id="9976542at2"/>
<comment type="caution">
    <text evidence="1">The sequence shown here is derived from an EMBL/GenBank/DDBJ whole genome shotgun (WGS) entry which is preliminary data.</text>
</comment>
<evidence type="ECO:0000313" key="1">
    <source>
        <dbReference type="EMBL" id="EKU78718.1"/>
    </source>
</evidence>
<accession>K9D311</accession>
<dbReference type="RefSeq" id="WP_006555415.1">
    <property type="nucleotide sequence ID" value="NZ_JH992936.1"/>
</dbReference>